<keyword evidence="5" id="KW-1185">Reference proteome</keyword>
<protein>
    <submittedName>
        <fullName evidence="4">NADPH2:quinone reductase</fullName>
        <ecNumber evidence="4">1.6.5.5</ecNumber>
    </submittedName>
</protein>
<evidence type="ECO:0000313" key="5">
    <source>
        <dbReference type="Proteomes" id="UP001267878"/>
    </source>
</evidence>
<evidence type="ECO:0000256" key="2">
    <source>
        <dbReference type="ARBA" id="ARBA00023002"/>
    </source>
</evidence>
<dbReference type="InterPro" id="IPR047618">
    <property type="entry name" value="QOR-like"/>
</dbReference>
<dbReference type="Gene3D" id="3.90.180.10">
    <property type="entry name" value="Medium-chain alcohol dehydrogenases, catalytic domain"/>
    <property type="match status" value="1"/>
</dbReference>
<dbReference type="EC" id="1.6.5.5" evidence="4"/>
<dbReference type="SUPFAM" id="SSF50129">
    <property type="entry name" value="GroES-like"/>
    <property type="match status" value="1"/>
</dbReference>
<organism evidence="4 5">
    <name type="scientific">Agrilutibacter niabensis</name>
    <dbReference type="NCBI Taxonomy" id="380628"/>
    <lineage>
        <taxon>Bacteria</taxon>
        <taxon>Pseudomonadati</taxon>
        <taxon>Pseudomonadota</taxon>
        <taxon>Gammaproteobacteria</taxon>
        <taxon>Lysobacterales</taxon>
        <taxon>Lysobacteraceae</taxon>
        <taxon>Agrilutibacter</taxon>
    </lineage>
</organism>
<evidence type="ECO:0000259" key="3">
    <source>
        <dbReference type="SMART" id="SM00829"/>
    </source>
</evidence>
<dbReference type="Proteomes" id="UP001267878">
    <property type="component" value="Unassembled WGS sequence"/>
</dbReference>
<evidence type="ECO:0000313" key="4">
    <source>
        <dbReference type="EMBL" id="MDR7100524.1"/>
    </source>
</evidence>
<dbReference type="RefSeq" id="WP_310055377.1">
    <property type="nucleotide sequence ID" value="NZ_JAVDVW010000002.1"/>
</dbReference>
<dbReference type="InterPro" id="IPR013154">
    <property type="entry name" value="ADH-like_N"/>
</dbReference>
<dbReference type="GO" id="GO:0003960">
    <property type="term" value="F:quinone reductase (NADPH) activity"/>
    <property type="evidence" value="ECO:0007669"/>
    <property type="project" value="UniProtKB-EC"/>
</dbReference>
<evidence type="ECO:0000256" key="1">
    <source>
        <dbReference type="ARBA" id="ARBA00022857"/>
    </source>
</evidence>
<keyword evidence="2 4" id="KW-0560">Oxidoreductase</keyword>
<dbReference type="PANTHER" id="PTHR48106:SF13">
    <property type="entry name" value="QUINONE OXIDOREDUCTASE-RELATED"/>
    <property type="match status" value="1"/>
</dbReference>
<feature type="domain" description="Enoyl reductase (ER)" evidence="3">
    <location>
        <begin position="10"/>
        <end position="323"/>
    </location>
</feature>
<sequence>MHALTFSRFGGPEVLEWTALPDPQPAPGVAVVRTHAIGLNFADVYRRQGRYHLAGMPPWIAGYEGAGEIVALTTDDSAQPTPRFRVGQRVAFADSAFANAEQVAVPLDKLIALPDDIDFDTAAALLLQGLTAQFLLEDSHAVQAGETLLVHAAGGGVGQLLVQLARGKDARVIALASSDAKRHAALAAGATDAVDAGAGWQERVRALVPAGADVVYDSVGRTLGDSLALARTGGTVVFYGMAAGDPDPVDPRVLMDRSLTLVGGDLWNVLTSADARQQRADRLFAAIRSGGLAVAIAARVPLREGARAHALLEGRGSAGKVLLIP</sequence>
<comment type="caution">
    <text evidence="4">The sequence shown here is derived from an EMBL/GenBank/DDBJ whole genome shotgun (WGS) entry which is preliminary data.</text>
</comment>
<accession>A0ABU1VSS4</accession>
<dbReference type="SUPFAM" id="SSF51735">
    <property type="entry name" value="NAD(P)-binding Rossmann-fold domains"/>
    <property type="match status" value="1"/>
</dbReference>
<dbReference type="Pfam" id="PF00107">
    <property type="entry name" value="ADH_zinc_N"/>
    <property type="match status" value="1"/>
</dbReference>
<dbReference type="CDD" id="cd05286">
    <property type="entry name" value="QOR2"/>
    <property type="match status" value="1"/>
</dbReference>
<dbReference type="PROSITE" id="PS01162">
    <property type="entry name" value="QOR_ZETA_CRYSTAL"/>
    <property type="match status" value="1"/>
</dbReference>
<dbReference type="PANTHER" id="PTHR48106">
    <property type="entry name" value="QUINONE OXIDOREDUCTASE PIG3-RELATED"/>
    <property type="match status" value="1"/>
</dbReference>
<keyword evidence="1" id="KW-0521">NADP</keyword>
<reference evidence="4 5" key="1">
    <citation type="submission" date="2023-07" db="EMBL/GenBank/DDBJ databases">
        <title>Sorghum-associated microbial communities from plants grown in Nebraska, USA.</title>
        <authorList>
            <person name="Schachtman D."/>
        </authorList>
    </citation>
    <scope>NUCLEOTIDE SEQUENCE [LARGE SCALE GENOMIC DNA]</scope>
    <source>
        <strain evidence="4 5">BE187</strain>
    </source>
</reference>
<name>A0ABU1VSS4_9GAMM</name>
<dbReference type="Gene3D" id="3.40.50.720">
    <property type="entry name" value="NAD(P)-binding Rossmann-like Domain"/>
    <property type="match status" value="1"/>
</dbReference>
<proteinExistence type="predicted"/>
<dbReference type="InterPro" id="IPR013149">
    <property type="entry name" value="ADH-like_C"/>
</dbReference>
<dbReference type="SMART" id="SM00829">
    <property type="entry name" value="PKS_ER"/>
    <property type="match status" value="1"/>
</dbReference>
<dbReference type="InterPro" id="IPR036291">
    <property type="entry name" value="NAD(P)-bd_dom_sf"/>
</dbReference>
<dbReference type="EMBL" id="JAVDVW010000002">
    <property type="protein sequence ID" value="MDR7100524.1"/>
    <property type="molecule type" value="Genomic_DNA"/>
</dbReference>
<dbReference type="InterPro" id="IPR020843">
    <property type="entry name" value="ER"/>
</dbReference>
<dbReference type="InterPro" id="IPR002364">
    <property type="entry name" value="Quin_OxRdtase/zeta-crystal_CS"/>
</dbReference>
<dbReference type="InterPro" id="IPR011032">
    <property type="entry name" value="GroES-like_sf"/>
</dbReference>
<gene>
    <name evidence="4" type="ORF">J2X04_002905</name>
</gene>
<dbReference type="Pfam" id="PF08240">
    <property type="entry name" value="ADH_N"/>
    <property type="match status" value="1"/>
</dbReference>